<sequence length="94" mass="10249">MKLNTLGLSEIRWKGAGCITSDGFKILLSGVGVILVPETSIAIKGVWTVSDRAINVKLQGKPFDIGLIQIYAPTADKDEKEVEIFLETTKKAMK</sequence>
<organism evidence="1 2">
    <name type="scientific">Plakobranchus ocellatus</name>
    <dbReference type="NCBI Taxonomy" id="259542"/>
    <lineage>
        <taxon>Eukaryota</taxon>
        <taxon>Metazoa</taxon>
        <taxon>Spiralia</taxon>
        <taxon>Lophotrochozoa</taxon>
        <taxon>Mollusca</taxon>
        <taxon>Gastropoda</taxon>
        <taxon>Heterobranchia</taxon>
        <taxon>Euthyneura</taxon>
        <taxon>Panpulmonata</taxon>
        <taxon>Sacoglossa</taxon>
        <taxon>Placobranchoidea</taxon>
        <taxon>Plakobranchidae</taxon>
        <taxon>Plakobranchus</taxon>
    </lineage>
</organism>
<proteinExistence type="predicted"/>
<dbReference type="Proteomes" id="UP000735302">
    <property type="component" value="Unassembled WGS sequence"/>
</dbReference>
<gene>
    <name evidence="1" type="ORF">PoB_002313300</name>
</gene>
<comment type="caution">
    <text evidence="1">The sequence shown here is derived from an EMBL/GenBank/DDBJ whole genome shotgun (WGS) entry which is preliminary data.</text>
</comment>
<dbReference type="EMBL" id="BLXT01002699">
    <property type="protein sequence ID" value="GFN96627.1"/>
    <property type="molecule type" value="Genomic_DNA"/>
</dbReference>
<name>A0AAV3ZPY2_9GAST</name>
<dbReference type="AlphaFoldDB" id="A0AAV3ZPY2"/>
<accession>A0AAV3ZPY2</accession>
<evidence type="ECO:0000313" key="2">
    <source>
        <dbReference type="Proteomes" id="UP000735302"/>
    </source>
</evidence>
<protein>
    <submittedName>
        <fullName evidence="1">Craniofacial development protein 2-like protein</fullName>
    </submittedName>
</protein>
<evidence type="ECO:0000313" key="1">
    <source>
        <dbReference type="EMBL" id="GFN96627.1"/>
    </source>
</evidence>
<keyword evidence="2" id="KW-1185">Reference proteome</keyword>
<reference evidence="1 2" key="1">
    <citation type="journal article" date="2021" name="Elife">
        <title>Chloroplast acquisition without the gene transfer in kleptoplastic sea slugs, Plakobranchus ocellatus.</title>
        <authorList>
            <person name="Maeda T."/>
            <person name="Takahashi S."/>
            <person name="Yoshida T."/>
            <person name="Shimamura S."/>
            <person name="Takaki Y."/>
            <person name="Nagai Y."/>
            <person name="Toyoda A."/>
            <person name="Suzuki Y."/>
            <person name="Arimoto A."/>
            <person name="Ishii H."/>
            <person name="Satoh N."/>
            <person name="Nishiyama T."/>
            <person name="Hasebe M."/>
            <person name="Maruyama T."/>
            <person name="Minagawa J."/>
            <person name="Obokata J."/>
            <person name="Shigenobu S."/>
        </authorList>
    </citation>
    <scope>NUCLEOTIDE SEQUENCE [LARGE SCALE GENOMIC DNA]</scope>
</reference>